<dbReference type="AlphaFoldDB" id="A0AAD9F7X7"/>
<keyword evidence="2" id="KW-1185">Reference proteome</keyword>
<gene>
    <name evidence="1" type="ORF">KUDE01_007131</name>
</gene>
<organism evidence="1 2">
    <name type="scientific">Dissostichus eleginoides</name>
    <name type="common">Patagonian toothfish</name>
    <name type="synonym">Dissostichus amissus</name>
    <dbReference type="NCBI Taxonomy" id="100907"/>
    <lineage>
        <taxon>Eukaryota</taxon>
        <taxon>Metazoa</taxon>
        <taxon>Chordata</taxon>
        <taxon>Craniata</taxon>
        <taxon>Vertebrata</taxon>
        <taxon>Euteleostomi</taxon>
        <taxon>Actinopterygii</taxon>
        <taxon>Neopterygii</taxon>
        <taxon>Teleostei</taxon>
        <taxon>Neoteleostei</taxon>
        <taxon>Acanthomorphata</taxon>
        <taxon>Eupercaria</taxon>
        <taxon>Perciformes</taxon>
        <taxon>Notothenioidei</taxon>
        <taxon>Nototheniidae</taxon>
        <taxon>Dissostichus</taxon>
    </lineage>
</organism>
<sequence>MLALAQRWLRCRPAALKVELLAAIRQDESWTPIPSKEDTTNMDRPSVSLCPSLSLCFMPIPYIVYMAALKGGLRSDGVTPAADDQALSTGLIDGGGRP</sequence>
<name>A0AAD9F7X7_DISEL</name>
<protein>
    <submittedName>
        <fullName evidence="1">Beta-mannosyltransferase 8</fullName>
    </submittedName>
</protein>
<reference evidence="1" key="1">
    <citation type="submission" date="2023-04" db="EMBL/GenBank/DDBJ databases">
        <title>Chromosome-level genome of Chaenocephalus aceratus.</title>
        <authorList>
            <person name="Park H."/>
        </authorList>
    </citation>
    <scope>NUCLEOTIDE SEQUENCE</scope>
    <source>
        <strain evidence="1">DE</strain>
        <tissue evidence="1">Muscle</tissue>
    </source>
</reference>
<comment type="caution">
    <text evidence="1">The sequence shown here is derived from an EMBL/GenBank/DDBJ whole genome shotgun (WGS) entry which is preliminary data.</text>
</comment>
<proteinExistence type="predicted"/>
<dbReference type="EMBL" id="JASDAP010000013">
    <property type="protein sequence ID" value="KAK1892054.1"/>
    <property type="molecule type" value="Genomic_DNA"/>
</dbReference>
<dbReference type="Proteomes" id="UP001228049">
    <property type="component" value="Unassembled WGS sequence"/>
</dbReference>
<evidence type="ECO:0000313" key="2">
    <source>
        <dbReference type="Proteomes" id="UP001228049"/>
    </source>
</evidence>
<accession>A0AAD9F7X7</accession>
<evidence type="ECO:0000313" key="1">
    <source>
        <dbReference type="EMBL" id="KAK1892054.1"/>
    </source>
</evidence>